<proteinExistence type="predicted"/>
<dbReference type="PANTHER" id="PTHR11422:SF5">
    <property type="entry name" value="DIVERSE IMMUNOGLOBULIN DOMAIN-CONTAINING PROTEIN 1.1 ISOFORM X1-RELATED"/>
    <property type="match status" value="1"/>
</dbReference>
<name>A0ABD1KN76_9TELE</name>
<reference evidence="3 4" key="1">
    <citation type="submission" date="2024-09" db="EMBL/GenBank/DDBJ databases">
        <title>A chromosome-level genome assembly of Gray's grenadier anchovy, Coilia grayii.</title>
        <authorList>
            <person name="Fu Z."/>
        </authorList>
    </citation>
    <scope>NUCLEOTIDE SEQUENCE [LARGE SCALE GENOMIC DNA]</scope>
    <source>
        <strain evidence="3">G4</strain>
        <tissue evidence="3">Muscle</tissue>
    </source>
</reference>
<dbReference type="Proteomes" id="UP001591681">
    <property type="component" value="Unassembled WGS sequence"/>
</dbReference>
<dbReference type="InterPro" id="IPR003598">
    <property type="entry name" value="Ig_sub2"/>
</dbReference>
<feature type="domain" description="Ig-like" evidence="2">
    <location>
        <begin position="20"/>
        <end position="101"/>
    </location>
</feature>
<evidence type="ECO:0000259" key="2">
    <source>
        <dbReference type="PROSITE" id="PS50835"/>
    </source>
</evidence>
<dbReference type="InterPro" id="IPR013106">
    <property type="entry name" value="Ig_V-set"/>
</dbReference>
<feature type="domain" description="Ig-like" evidence="2">
    <location>
        <begin position="125"/>
        <end position="195"/>
    </location>
</feature>
<dbReference type="InterPro" id="IPR003599">
    <property type="entry name" value="Ig_sub"/>
</dbReference>
<feature type="signal peptide" evidence="1">
    <location>
        <begin position="1"/>
        <end position="25"/>
    </location>
</feature>
<dbReference type="SUPFAM" id="SSF48726">
    <property type="entry name" value="Immunoglobulin"/>
    <property type="match status" value="6"/>
</dbReference>
<keyword evidence="4" id="KW-1185">Reference proteome</keyword>
<dbReference type="SMART" id="SM00406">
    <property type="entry name" value="IGv"/>
    <property type="match status" value="5"/>
</dbReference>
<dbReference type="SMART" id="SM00409">
    <property type="entry name" value="IG"/>
    <property type="match status" value="7"/>
</dbReference>
<dbReference type="PROSITE" id="PS50835">
    <property type="entry name" value="IG_LIKE"/>
    <property type="match status" value="7"/>
</dbReference>
<dbReference type="Pfam" id="PF07686">
    <property type="entry name" value="V-set"/>
    <property type="match status" value="1"/>
</dbReference>
<feature type="domain" description="Ig-like" evidence="2">
    <location>
        <begin position="217"/>
        <end position="295"/>
    </location>
</feature>
<organism evidence="3 4">
    <name type="scientific">Coilia grayii</name>
    <name type="common">Gray's grenadier anchovy</name>
    <dbReference type="NCBI Taxonomy" id="363190"/>
    <lineage>
        <taxon>Eukaryota</taxon>
        <taxon>Metazoa</taxon>
        <taxon>Chordata</taxon>
        <taxon>Craniata</taxon>
        <taxon>Vertebrata</taxon>
        <taxon>Euteleostomi</taxon>
        <taxon>Actinopterygii</taxon>
        <taxon>Neopterygii</taxon>
        <taxon>Teleostei</taxon>
        <taxon>Clupei</taxon>
        <taxon>Clupeiformes</taxon>
        <taxon>Clupeoidei</taxon>
        <taxon>Engraulidae</taxon>
        <taxon>Coilinae</taxon>
        <taxon>Coilia</taxon>
    </lineage>
</organism>
<feature type="chain" id="PRO_5044798312" description="Ig-like domain-containing protein" evidence="1">
    <location>
        <begin position="26"/>
        <end position="689"/>
    </location>
</feature>
<dbReference type="InterPro" id="IPR007110">
    <property type="entry name" value="Ig-like_dom"/>
</dbReference>
<gene>
    <name evidence="3" type="ORF">ACEWY4_002395</name>
</gene>
<dbReference type="PANTHER" id="PTHR11422">
    <property type="entry name" value="T-CELL SURFACE GLYCOPROTEIN CD4"/>
    <property type="match status" value="1"/>
</dbReference>
<accession>A0ABD1KN76</accession>
<comment type="caution">
    <text evidence="3">The sequence shown here is derived from an EMBL/GenBank/DDBJ whole genome shotgun (WGS) entry which is preliminary data.</text>
</comment>
<feature type="domain" description="Ig-like" evidence="2">
    <location>
        <begin position="319"/>
        <end position="389"/>
    </location>
</feature>
<dbReference type="EMBL" id="JBHFQA010000003">
    <property type="protein sequence ID" value="KAL2100634.1"/>
    <property type="molecule type" value="Genomic_DNA"/>
</dbReference>
<dbReference type="SMART" id="SM00408">
    <property type="entry name" value="IGc2"/>
    <property type="match status" value="6"/>
</dbReference>
<dbReference type="CDD" id="cd00096">
    <property type="entry name" value="Ig"/>
    <property type="match status" value="2"/>
</dbReference>
<evidence type="ECO:0000313" key="4">
    <source>
        <dbReference type="Proteomes" id="UP001591681"/>
    </source>
</evidence>
<evidence type="ECO:0000256" key="1">
    <source>
        <dbReference type="SAM" id="SignalP"/>
    </source>
</evidence>
<dbReference type="InterPro" id="IPR013783">
    <property type="entry name" value="Ig-like_fold"/>
</dbReference>
<sequence>MKEKKMVSIPCALILLLICPRPVHNIRDLYSRDGGTATLPCDRVRGPNCSSVSWNSSEWGIPRTKIWPDSPPDRAERLSLLPDCSLHITNVTTEDAGLYRCGNHQSGRSEDLHLHVLAGVLYFRDGGNATLPCDGVGGPHCSSVSWDSNEYGLFTDTEIWPRSPPDRAGRLSLLPDCSLHITNVTAKDARLYRCRNHQSGRSEDLLLHVLAARFVSPTGVLYSRDGGDATLPCDGVRGPHCSSVSWYSDEDGLWFFRKKIWPDSPPDRAERLSLLPDCSLHITNVTTEDAGLYRCGNHQSRRGEHLLLHVLAGVLYSRDGGDATLPCDGVGGPNCSSVSWYSVEDGGWTPGTKIWPDSPPDRAERLSLLPDCSLHITNVTSEDAGRYRCVLYSHDGGNATLPCDGVRGPNCSSVSWNSDEYGWGTFQKKIWPDSPPDRAERLSLLPDCSLHITNVTTEDAGRYRCKNHQSGRSEDLLLHVLAGVLYSHDGGDATLPCDGVRGPNCSSVSWYSDEDGLWFLPMKIWPDAPPDRAERLSLLPDCSLHITNVTTEDAGRYRCKNHQSGRSEGLLLHVLAVPSPSESDMEAGGHVTLPCVLHTGTDYDWLVHPDITVSWVEVGGADLWTSTHYQTTRSSAFNTTLTVSLTSPAPSSQWRCCVTARGQVQLSSVLYTFGHGVQAGMPGPGSGPC</sequence>
<evidence type="ECO:0000313" key="3">
    <source>
        <dbReference type="EMBL" id="KAL2100634.1"/>
    </source>
</evidence>
<dbReference type="Gene3D" id="2.60.40.10">
    <property type="entry name" value="Immunoglobulins"/>
    <property type="match status" value="6"/>
</dbReference>
<feature type="domain" description="Ig-like" evidence="2">
    <location>
        <begin position="578"/>
        <end position="667"/>
    </location>
</feature>
<dbReference type="AlphaFoldDB" id="A0ABD1KN76"/>
<feature type="domain" description="Ig-like" evidence="2">
    <location>
        <begin position="395"/>
        <end position="465"/>
    </location>
</feature>
<keyword evidence="1" id="KW-0732">Signal</keyword>
<dbReference type="InterPro" id="IPR036179">
    <property type="entry name" value="Ig-like_dom_sf"/>
</dbReference>
<protein>
    <recommendedName>
        <fullName evidence="2">Ig-like domain-containing protein</fullName>
    </recommendedName>
</protein>
<feature type="domain" description="Ig-like" evidence="2">
    <location>
        <begin position="489"/>
        <end position="559"/>
    </location>
</feature>
<dbReference type="Pfam" id="PF13895">
    <property type="entry name" value="Ig_2"/>
    <property type="match status" value="1"/>
</dbReference>